<dbReference type="Proteomes" id="UP000284547">
    <property type="component" value="Unassembled WGS sequence"/>
</dbReference>
<evidence type="ECO:0000256" key="1">
    <source>
        <dbReference type="ARBA" id="ARBA00004651"/>
    </source>
</evidence>
<feature type="transmembrane region" description="Helical" evidence="6">
    <location>
        <begin position="215"/>
        <end position="236"/>
    </location>
</feature>
<organism evidence="7 8">
    <name type="scientific">Pseudotabrizicola alkalilacus</name>
    <dbReference type="NCBI Taxonomy" id="2305252"/>
    <lineage>
        <taxon>Bacteria</taxon>
        <taxon>Pseudomonadati</taxon>
        <taxon>Pseudomonadota</taxon>
        <taxon>Alphaproteobacteria</taxon>
        <taxon>Rhodobacterales</taxon>
        <taxon>Paracoccaceae</taxon>
        <taxon>Pseudotabrizicola</taxon>
    </lineage>
</organism>
<comment type="subcellular location">
    <subcellularLocation>
        <location evidence="1">Cell membrane</location>
        <topology evidence="1">Multi-pass membrane protein</topology>
    </subcellularLocation>
</comment>
<accession>A0A411Z361</accession>
<comment type="caution">
    <text evidence="7">The sequence shown here is derived from an EMBL/GenBank/DDBJ whole genome shotgun (WGS) entry which is preliminary data.</text>
</comment>
<feature type="transmembrane region" description="Helical" evidence="6">
    <location>
        <begin position="27"/>
        <end position="43"/>
    </location>
</feature>
<evidence type="ECO:0000256" key="6">
    <source>
        <dbReference type="SAM" id="Phobius"/>
    </source>
</evidence>
<name>A0A411Z361_9RHOB</name>
<feature type="transmembrane region" description="Helical" evidence="6">
    <location>
        <begin position="165"/>
        <end position="195"/>
    </location>
</feature>
<evidence type="ECO:0000256" key="5">
    <source>
        <dbReference type="ARBA" id="ARBA00023136"/>
    </source>
</evidence>
<dbReference type="Pfam" id="PF09678">
    <property type="entry name" value="Caa3_CtaG"/>
    <property type="match status" value="1"/>
</dbReference>
<feature type="transmembrane region" description="Helical" evidence="6">
    <location>
        <begin position="55"/>
        <end position="77"/>
    </location>
</feature>
<gene>
    <name evidence="7" type="ORF">D1012_09600</name>
</gene>
<protein>
    <submittedName>
        <fullName evidence="7">Cytochrome c oxidase assembly protein</fullName>
    </submittedName>
</protein>
<feature type="transmembrane region" description="Helical" evidence="6">
    <location>
        <begin position="83"/>
        <end position="101"/>
    </location>
</feature>
<dbReference type="InterPro" id="IPR019108">
    <property type="entry name" value="Caa3_assmbl_CtaG-rel"/>
</dbReference>
<evidence type="ECO:0000256" key="2">
    <source>
        <dbReference type="ARBA" id="ARBA00022475"/>
    </source>
</evidence>
<evidence type="ECO:0000313" key="7">
    <source>
        <dbReference type="EMBL" id="RGP37462.1"/>
    </source>
</evidence>
<keyword evidence="2" id="KW-1003">Cell membrane</keyword>
<dbReference type="EMBL" id="QWEY01000004">
    <property type="protein sequence ID" value="RGP37462.1"/>
    <property type="molecule type" value="Genomic_DNA"/>
</dbReference>
<feature type="transmembrane region" description="Helical" evidence="6">
    <location>
        <begin position="108"/>
        <end position="124"/>
    </location>
</feature>
<dbReference type="GO" id="GO:0005886">
    <property type="term" value="C:plasma membrane"/>
    <property type="evidence" value="ECO:0007669"/>
    <property type="project" value="UniProtKB-SubCell"/>
</dbReference>
<keyword evidence="4 6" id="KW-1133">Transmembrane helix</keyword>
<proteinExistence type="predicted"/>
<dbReference type="AlphaFoldDB" id="A0A411Z361"/>
<sequence>MGVDAVPYCGPLIAPEALIYAWNGDPWLLFVLACAGFAALWLRSRVGLTAGQDRALMLTGIGLVVAFVSPLCAATVALFSARALHHVVLVSFVAPALAVALPWRALPAAVAMGLTSVVLILWHVPAVYDAAWASVAVYWGMQGALLLPAWLFWSAVLHPEQRAEGLFAHALGIGGLAAVMGFIGAVLTFASTALYPQHLVGAEAFGLTLLSDQQLAGLIMWVPGFLPLAGIAFWMVRRGWKQGFAA</sequence>
<keyword evidence="8" id="KW-1185">Reference proteome</keyword>
<reference evidence="7 8" key="1">
    <citation type="submission" date="2018-08" db="EMBL/GenBank/DDBJ databases">
        <title>Flavobacterium tibetense sp. nov., isolated from a wetland YonghuCo on Tibetan Plateau.</title>
        <authorList>
            <person name="Phurbu D."/>
            <person name="Lu H."/>
            <person name="Xing P."/>
        </authorList>
    </citation>
    <scope>NUCLEOTIDE SEQUENCE [LARGE SCALE GENOMIC DNA]</scope>
    <source>
        <strain evidence="7 8">DJC</strain>
    </source>
</reference>
<dbReference type="OrthoDB" id="259025at2"/>
<evidence type="ECO:0000256" key="3">
    <source>
        <dbReference type="ARBA" id="ARBA00022692"/>
    </source>
</evidence>
<evidence type="ECO:0000313" key="8">
    <source>
        <dbReference type="Proteomes" id="UP000284547"/>
    </source>
</evidence>
<dbReference type="RefSeq" id="WP_118151520.1">
    <property type="nucleotide sequence ID" value="NZ_QWEY01000004.1"/>
</dbReference>
<evidence type="ECO:0000256" key="4">
    <source>
        <dbReference type="ARBA" id="ARBA00022989"/>
    </source>
</evidence>
<feature type="transmembrane region" description="Helical" evidence="6">
    <location>
        <begin position="130"/>
        <end position="153"/>
    </location>
</feature>
<keyword evidence="5 6" id="KW-0472">Membrane</keyword>
<keyword evidence="3 6" id="KW-0812">Transmembrane</keyword>